<name>A0A7S4UGE6_GUITH</name>
<organism evidence="1">
    <name type="scientific">Guillardia theta</name>
    <name type="common">Cryptophyte</name>
    <name type="synonym">Cryptomonas phi</name>
    <dbReference type="NCBI Taxonomy" id="55529"/>
    <lineage>
        <taxon>Eukaryota</taxon>
        <taxon>Cryptophyceae</taxon>
        <taxon>Pyrenomonadales</taxon>
        <taxon>Geminigeraceae</taxon>
        <taxon>Guillardia</taxon>
    </lineage>
</organism>
<gene>
    <name evidence="1" type="ORF">GTHE00462_LOCUS33116</name>
</gene>
<dbReference type="EMBL" id="HBKN01042321">
    <property type="protein sequence ID" value="CAE2330881.1"/>
    <property type="molecule type" value="Transcribed_RNA"/>
</dbReference>
<sequence>MEERFTRALAKVARDINLDDVLKSLKQCLDRCLDNEWDSTSSRVQPSKQLSAMNPIDQRIKKSHYHDSDYLSLIAACAGSGKSLCAADYFVRNANHSMYFRFSPVYEHSAHDIYFRLLPVTRLLNKALDCDLSRVISLAAGSDKTCRLGVWDVNIDRQEGWYVLGALKFLWNKSTTVDPVTVDEARTWGRRWVLLDDVFPPEQDNTYLISPMAKLVFLIRILRNANIQCIMLGTNTAILNLVQPPPQPFVHSRQKGYELLCCSHRCLPGYILPSDDAEEALKRVFGEAQVPKLLDHVNPWLCSHFLRCLRDSKKVDPAKLIRKISDHIQSDINRIMLRLTNESIYCMFQPIPNEAFPQSLISKGLALLNIDRSAEIPPRGIYETSVEVSNGRGDKDLAELTSSFASALLDPISYASCAGGGRPFSGRKSESALEVLKQIHSKTKMGDNPLSVDAWKRAGSMLESFGSVVLMISSWSPSQELLTNLAHHCGMTDSRSADQILASVANKESFVEMLASCMCNLVPVKESEQEHALATALGFYAPAKDTQGRDYTFGGPASSSKTGWKGGAKFKSSLSPLTSKQMSEVVSELLEQDLDVNVCMVHSISTYNPKACIRERNHDTEWLVLQLISGGWEASIEAPRVSKQKRKAGSSGAVETVKPRKILMIMEIGRF</sequence>
<dbReference type="AlphaFoldDB" id="A0A7S4UGE6"/>
<protein>
    <submittedName>
        <fullName evidence="1">Uncharacterized protein</fullName>
    </submittedName>
</protein>
<proteinExistence type="predicted"/>
<accession>A0A7S4UGE6</accession>
<reference evidence="1" key="1">
    <citation type="submission" date="2021-01" db="EMBL/GenBank/DDBJ databases">
        <authorList>
            <person name="Corre E."/>
            <person name="Pelletier E."/>
            <person name="Niang G."/>
            <person name="Scheremetjew M."/>
            <person name="Finn R."/>
            <person name="Kale V."/>
            <person name="Holt S."/>
            <person name="Cochrane G."/>
            <person name="Meng A."/>
            <person name="Brown T."/>
            <person name="Cohen L."/>
        </authorList>
    </citation>
    <scope>NUCLEOTIDE SEQUENCE</scope>
    <source>
        <strain evidence="1">CCMP 2712</strain>
    </source>
</reference>
<evidence type="ECO:0000313" key="1">
    <source>
        <dbReference type="EMBL" id="CAE2330881.1"/>
    </source>
</evidence>